<sequence>MAQDAARFQRLRTEIASIRIVESSSDGTIRVTVDATGAVVDIATGGRLASLRPQEIGGRIMAVVARAQGRIAEEVRQAAHATLGPDASAAAPVWEQSRSRFGGPSLAPSPAAAPQRGPGPGPGFRPGPGPGPRARRRTEDELWADEPILRPATESRRDRS</sequence>
<dbReference type="Gene3D" id="3.30.1310.10">
    <property type="entry name" value="Nucleoid-associated protein YbaB-like domain"/>
    <property type="match status" value="1"/>
</dbReference>
<dbReference type="SUPFAM" id="SSF82607">
    <property type="entry name" value="YbaB-like"/>
    <property type="match status" value="1"/>
</dbReference>
<feature type="compositionally biased region" description="Pro residues" evidence="1">
    <location>
        <begin position="117"/>
        <end position="131"/>
    </location>
</feature>
<evidence type="ECO:0000313" key="2">
    <source>
        <dbReference type="EMBL" id="OLF06425.1"/>
    </source>
</evidence>
<proteinExistence type="predicted"/>
<protein>
    <recommendedName>
        <fullName evidence="4">YbaB/EbfC DNA-binding family protein</fullName>
    </recommendedName>
</protein>
<evidence type="ECO:0000313" key="3">
    <source>
        <dbReference type="Proteomes" id="UP000185596"/>
    </source>
</evidence>
<dbReference type="Proteomes" id="UP000185596">
    <property type="component" value="Unassembled WGS sequence"/>
</dbReference>
<dbReference type="AlphaFoldDB" id="A0A1Q8BWD5"/>
<dbReference type="EMBL" id="MSIE01000120">
    <property type="protein sequence ID" value="OLF06425.1"/>
    <property type="molecule type" value="Genomic_DNA"/>
</dbReference>
<dbReference type="InterPro" id="IPR004401">
    <property type="entry name" value="YbaB/EbfC"/>
</dbReference>
<feature type="compositionally biased region" description="Low complexity" evidence="1">
    <location>
        <begin position="104"/>
        <end position="116"/>
    </location>
</feature>
<dbReference type="STRING" id="1912961.BU204_36355"/>
<feature type="region of interest" description="Disordered" evidence="1">
    <location>
        <begin position="82"/>
        <end position="160"/>
    </location>
</feature>
<dbReference type="InterPro" id="IPR036894">
    <property type="entry name" value="YbaB-like_sf"/>
</dbReference>
<accession>A0A1Q8BWD5</accession>
<dbReference type="Pfam" id="PF02575">
    <property type="entry name" value="YbaB_DNA_bd"/>
    <property type="match status" value="1"/>
</dbReference>
<dbReference type="GO" id="GO:0003677">
    <property type="term" value="F:DNA binding"/>
    <property type="evidence" value="ECO:0007669"/>
    <property type="project" value="InterPro"/>
</dbReference>
<comment type="caution">
    <text evidence="2">The sequence shown here is derived from an EMBL/GenBank/DDBJ whole genome shotgun (WGS) entry which is preliminary data.</text>
</comment>
<name>A0A1Q8BWD5_9PSEU</name>
<reference evidence="2 3" key="1">
    <citation type="submission" date="2016-12" db="EMBL/GenBank/DDBJ databases">
        <title>The draft genome sequence of Actinophytocola sp. 11-183.</title>
        <authorList>
            <person name="Wang W."/>
            <person name="Yuan L."/>
        </authorList>
    </citation>
    <scope>NUCLEOTIDE SEQUENCE [LARGE SCALE GENOMIC DNA]</scope>
    <source>
        <strain evidence="2 3">11-183</strain>
    </source>
</reference>
<organism evidence="2 3">
    <name type="scientific">Actinophytocola xanthii</name>
    <dbReference type="NCBI Taxonomy" id="1912961"/>
    <lineage>
        <taxon>Bacteria</taxon>
        <taxon>Bacillati</taxon>
        <taxon>Actinomycetota</taxon>
        <taxon>Actinomycetes</taxon>
        <taxon>Pseudonocardiales</taxon>
        <taxon>Pseudonocardiaceae</taxon>
    </lineage>
</organism>
<keyword evidence="3" id="KW-1185">Reference proteome</keyword>
<gene>
    <name evidence="2" type="ORF">BU204_36355</name>
</gene>
<evidence type="ECO:0000256" key="1">
    <source>
        <dbReference type="SAM" id="MobiDB-lite"/>
    </source>
</evidence>
<evidence type="ECO:0008006" key="4">
    <source>
        <dbReference type="Google" id="ProtNLM"/>
    </source>
</evidence>